<dbReference type="OMA" id="EHEISQQ"/>
<proteinExistence type="predicted"/>
<keyword evidence="2" id="KW-1185">Reference proteome</keyword>
<dbReference type="AlphaFoldDB" id="A0A672K7Q6"/>
<evidence type="ECO:0000313" key="2">
    <source>
        <dbReference type="Proteomes" id="UP000472262"/>
    </source>
</evidence>
<dbReference type="Ensembl" id="ENSSGRT00000005615.1">
    <property type="protein sequence ID" value="ENSSGRP00000005186.1"/>
    <property type="gene ID" value="ENSSGRG00000003332.1"/>
</dbReference>
<protein>
    <submittedName>
        <fullName evidence="1">tRNA-splicing endonuclease subunit Sen2-like</fullName>
    </submittedName>
</protein>
<gene>
    <name evidence="1" type="primary">LOC107580722</name>
</gene>
<accession>A0A672K7Q6</accession>
<reference evidence="1" key="2">
    <citation type="submission" date="2025-09" db="UniProtKB">
        <authorList>
            <consortium name="Ensembl"/>
        </authorList>
    </citation>
    <scope>IDENTIFICATION</scope>
</reference>
<dbReference type="InParanoid" id="A0A672K7Q6"/>
<evidence type="ECO:0000313" key="1">
    <source>
        <dbReference type="Ensembl" id="ENSSGRP00000005186.1"/>
    </source>
</evidence>
<reference evidence="1" key="1">
    <citation type="submission" date="2025-08" db="UniProtKB">
        <authorList>
            <consortium name="Ensembl"/>
        </authorList>
    </citation>
    <scope>IDENTIFICATION</scope>
</reference>
<name>A0A672K7Q6_SINGR</name>
<organism evidence="1 2">
    <name type="scientific">Sinocyclocheilus grahami</name>
    <name type="common">Dianchi golden-line fish</name>
    <name type="synonym">Barbus grahami</name>
    <dbReference type="NCBI Taxonomy" id="75366"/>
    <lineage>
        <taxon>Eukaryota</taxon>
        <taxon>Metazoa</taxon>
        <taxon>Chordata</taxon>
        <taxon>Craniata</taxon>
        <taxon>Vertebrata</taxon>
        <taxon>Euteleostomi</taxon>
        <taxon>Actinopterygii</taxon>
        <taxon>Neopterygii</taxon>
        <taxon>Teleostei</taxon>
        <taxon>Ostariophysi</taxon>
        <taxon>Cypriniformes</taxon>
        <taxon>Cyprinidae</taxon>
        <taxon>Cyprininae</taxon>
        <taxon>Sinocyclocheilus</taxon>
    </lineage>
</organism>
<dbReference type="Proteomes" id="UP000472262">
    <property type="component" value="Unassembled WGS sequence"/>
</dbReference>
<sequence length="101" mass="11867">MMEAVFQAPKRRAKVYESFEAPLPISLGAEDEEPIIYRAEIISHHVLVTDPAHILPLYERGYFGKGVFSRSRPEHEISQQWTCRLRWRPMSTCDLLVRVRR</sequence>